<evidence type="ECO:0000313" key="13">
    <source>
        <dbReference type="Proteomes" id="UP000215914"/>
    </source>
</evidence>
<dbReference type="AlphaFoldDB" id="A0A251TU41"/>
<dbReference type="Gramene" id="mRNA:HanXRQr2_Chr09g0382501">
    <property type="protein sequence ID" value="CDS:HanXRQr2_Chr09g0382501.1"/>
    <property type="gene ID" value="HanXRQr2_Chr09g0382501"/>
</dbReference>
<keyword evidence="6" id="KW-0862">Zinc</keyword>
<evidence type="ECO:0000259" key="10">
    <source>
        <dbReference type="PROSITE" id="PS50089"/>
    </source>
</evidence>
<organism evidence="12 13">
    <name type="scientific">Helianthus annuus</name>
    <name type="common">Common sunflower</name>
    <dbReference type="NCBI Taxonomy" id="4232"/>
    <lineage>
        <taxon>Eukaryota</taxon>
        <taxon>Viridiplantae</taxon>
        <taxon>Streptophyta</taxon>
        <taxon>Embryophyta</taxon>
        <taxon>Tracheophyta</taxon>
        <taxon>Spermatophyta</taxon>
        <taxon>Magnoliopsida</taxon>
        <taxon>eudicotyledons</taxon>
        <taxon>Gunneridae</taxon>
        <taxon>Pentapetalae</taxon>
        <taxon>asterids</taxon>
        <taxon>campanulids</taxon>
        <taxon>Asterales</taxon>
        <taxon>Asteraceae</taxon>
        <taxon>Asteroideae</taxon>
        <taxon>Heliantheae alliance</taxon>
        <taxon>Heliantheae</taxon>
        <taxon>Helianthus</taxon>
    </lineage>
</organism>
<evidence type="ECO:0000256" key="2">
    <source>
        <dbReference type="ARBA" id="ARBA00012483"/>
    </source>
</evidence>
<dbReference type="Gene3D" id="3.30.40.10">
    <property type="entry name" value="Zinc/RING finger domain, C3HC4 (zinc finger)"/>
    <property type="match status" value="1"/>
</dbReference>
<dbReference type="EMBL" id="CM007898">
    <property type="protein sequence ID" value="OTG14645.1"/>
    <property type="molecule type" value="Genomic_DNA"/>
</dbReference>
<feature type="domain" description="RING-type" evidence="10">
    <location>
        <begin position="104"/>
        <end position="146"/>
    </location>
</feature>
<evidence type="ECO:0000256" key="6">
    <source>
        <dbReference type="ARBA" id="ARBA00022833"/>
    </source>
</evidence>
<keyword evidence="9" id="KW-0812">Transmembrane</keyword>
<dbReference type="UniPathway" id="UPA00143"/>
<feature type="transmembrane region" description="Helical" evidence="9">
    <location>
        <begin position="29"/>
        <end position="48"/>
    </location>
</feature>
<dbReference type="EMBL" id="MNCJ02000324">
    <property type="protein sequence ID" value="KAF5790379.1"/>
    <property type="molecule type" value="Genomic_DNA"/>
</dbReference>
<keyword evidence="5" id="KW-0833">Ubl conjugation pathway</keyword>
<keyword evidence="9" id="KW-1133">Transmembrane helix</keyword>
<dbReference type="PROSITE" id="PS50089">
    <property type="entry name" value="ZF_RING_2"/>
    <property type="match status" value="1"/>
</dbReference>
<protein>
    <recommendedName>
        <fullName evidence="2">RING-type E3 ubiquitin transferase</fullName>
        <ecNumber evidence="2">2.3.2.27</ecNumber>
    </recommendedName>
</protein>
<sequence>MSTNDSLTFHWQDDDLDDDNFQIRHNTRLYMLVLFSIILLVTIIFFLYSRCTISSRASSTTSSFYHTSPPSSQLRGLNAAAINSLPITIHRQALSNTNDTTLECTICLGVFEEGEKVKVLPVCYHRYHCECVDKWLVTHSSCPICRTSVRVDSPF</sequence>
<reference evidence="11 13" key="1">
    <citation type="journal article" date="2017" name="Nature">
        <title>The sunflower genome provides insights into oil metabolism, flowering and Asterid evolution.</title>
        <authorList>
            <person name="Badouin H."/>
            <person name="Gouzy J."/>
            <person name="Grassa C.J."/>
            <person name="Murat F."/>
            <person name="Staton S.E."/>
            <person name="Cottret L."/>
            <person name="Lelandais-Briere C."/>
            <person name="Owens G.L."/>
            <person name="Carrere S."/>
            <person name="Mayjonade B."/>
            <person name="Legrand L."/>
            <person name="Gill N."/>
            <person name="Kane N.C."/>
            <person name="Bowers J.E."/>
            <person name="Hubner S."/>
            <person name="Bellec A."/>
            <person name="Berard A."/>
            <person name="Berges H."/>
            <person name="Blanchet N."/>
            <person name="Boniface M.C."/>
            <person name="Brunel D."/>
            <person name="Catrice O."/>
            <person name="Chaidir N."/>
            <person name="Claudel C."/>
            <person name="Donnadieu C."/>
            <person name="Faraut T."/>
            <person name="Fievet G."/>
            <person name="Helmstetter N."/>
            <person name="King M."/>
            <person name="Knapp S.J."/>
            <person name="Lai Z."/>
            <person name="Le Paslier M.C."/>
            <person name="Lippi Y."/>
            <person name="Lorenzon L."/>
            <person name="Mandel J.R."/>
            <person name="Marage G."/>
            <person name="Marchand G."/>
            <person name="Marquand E."/>
            <person name="Bret-Mestries E."/>
            <person name="Morien E."/>
            <person name="Nambeesan S."/>
            <person name="Nguyen T."/>
            <person name="Pegot-Espagnet P."/>
            <person name="Pouilly N."/>
            <person name="Raftis F."/>
            <person name="Sallet E."/>
            <person name="Schiex T."/>
            <person name="Thomas J."/>
            <person name="Vandecasteele C."/>
            <person name="Vares D."/>
            <person name="Vear F."/>
            <person name="Vautrin S."/>
            <person name="Crespi M."/>
            <person name="Mangin B."/>
            <person name="Burke J.M."/>
            <person name="Salse J."/>
            <person name="Munos S."/>
            <person name="Vincourt P."/>
            <person name="Rieseberg L.H."/>
            <person name="Langlade N.B."/>
        </authorList>
    </citation>
    <scope>NUCLEOTIDE SEQUENCE [LARGE SCALE GENOMIC DNA]</scope>
    <source>
        <strain evidence="13">cv. SF193</strain>
        <tissue evidence="11">Leaves</tissue>
    </source>
</reference>
<dbReference type="InParanoid" id="A0A251TU41"/>
<dbReference type="Pfam" id="PF13639">
    <property type="entry name" value="zf-RING_2"/>
    <property type="match status" value="1"/>
</dbReference>
<gene>
    <name evidence="12" type="ORF">HannXRQ_Chr09g0251761</name>
    <name evidence="11" type="ORF">HanXRQr2_Chr09g0382501</name>
</gene>
<evidence type="ECO:0000313" key="11">
    <source>
        <dbReference type="EMBL" id="KAF5790379.1"/>
    </source>
</evidence>
<evidence type="ECO:0000256" key="4">
    <source>
        <dbReference type="ARBA" id="ARBA00022771"/>
    </source>
</evidence>
<dbReference type="GO" id="GO:0016567">
    <property type="term" value="P:protein ubiquitination"/>
    <property type="evidence" value="ECO:0000318"/>
    <property type="project" value="GO_Central"/>
</dbReference>
<evidence type="ECO:0000313" key="12">
    <source>
        <dbReference type="EMBL" id="OTG14645.1"/>
    </source>
</evidence>
<accession>A0A251TU41</accession>
<evidence type="ECO:0000256" key="5">
    <source>
        <dbReference type="ARBA" id="ARBA00022786"/>
    </source>
</evidence>
<dbReference type="InterPro" id="IPR053238">
    <property type="entry name" value="RING-H2_zinc_finger"/>
</dbReference>
<dbReference type="SUPFAM" id="SSF57850">
    <property type="entry name" value="RING/U-box"/>
    <property type="match status" value="1"/>
</dbReference>
<dbReference type="InterPro" id="IPR001841">
    <property type="entry name" value="Znf_RING"/>
</dbReference>
<evidence type="ECO:0000256" key="7">
    <source>
        <dbReference type="ARBA" id="ARBA00024209"/>
    </source>
</evidence>
<evidence type="ECO:0000256" key="1">
    <source>
        <dbReference type="ARBA" id="ARBA00000900"/>
    </source>
</evidence>
<evidence type="ECO:0000256" key="9">
    <source>
        <dbReference type="SAM" id="Phobius"/>
    </source>
</evidence>
<dbReference type="Proteomes" id="UP000215914">
    <property type="component" value="Chromosome 9"/>
</dbReference>
<name>A0A251TU41_HELAN</name>
<dbReference type="GO" id="GO:0008270">
    <property type="term" value="F:zinc ion binding"/>
    <property type="evidence" value="ECO:0007669"/>
    <property type="project" value="UniProtKB-KW"/>
</dbReference>
<keyword evidence="9" id="KW-0472">Membrane</keyword>
<dbReference type="EC" id="2.3.2.27" evidence="2"/>
<proteinExistence type="inferred from homology"/>
<dbReference type="OMA" id="VCSFYRE"/>
<dbReference type="PANTHER" id="PTHR14155:SF610">
    <property type="entry name" value="OS01G0755700 PROTEIN"/>
    <property type="match status" value="1"/>
</dbReference>
<dbReference type="GO" id="GO:0061630">
    <property type="term" value="F:ubiquitin protein ligase activity"/>
    <property type="evidence" value="ECO:0007669"/>
    <property type="project" value="UniProtKB-EC"/>
</dbReference>
<comment type="catalytic activity">
    <reaction evidence="1">
        <text>S-ubiquitinyl-[E2 ubiquitin-conjugating enzyme]-L-cysteine + [acceptor protein]-L-lysine = [E2 ubiquitin-conjugating enzyme]-L-cysteine + N(6)-ubiquitinyl-[acceptor protein]-L-lysine.</text>
        <dbReference type="EC" id="2.3.2.27"/>
    </reaction>
</comment>
<reference evidence="11" key="3">
    <citation type="submission" date="2020-06" db="EMBL/GenBank/DDBJ databases">
        <title>Helianthus annuus Genome sequencing and assembly Release 2.</title>
        <authorList>
            <person name="Gouzy J."/>
            <person name="Langlade N."/>
            <person name="Munos S."/>
        </authorList>
    </citation>
    <scope>NUCLEOTIDE SEQUENCE</scope>
    <source>
        <tissue evidence="11">Leaves</tissue>
    </source>
</reference>
<keyword evidence="13" id="KW-1185">Reference proteome</keyword>
<dbReference type="PANTHER" id="PTHR14155">
    <property type="entry name" value="RING FINGER DOMAIN-CONTAINING"/>
    <property type="match status" value="1"/>
</dbReference>
<reference evidence="12" key="2">
    <citation type="submission" date="2017-02" db="EMBL/GenBank/DDBJ databases">
        <title>Sunflower complete genome.</title>
        <authorList>
            <person name="Langlade N."/>
            <person name="Munos S."/>
        </authorList>
    </citation>
    <scope>NUCLEOTIDE SEQUENCE [LARGE SCALE GENOMIC DNA]</scope>
    <source>
        <tissue evidence="12">Leaves</tissue>
    </source>
</reference>
<keyword evidence="4 8" id="KW-0863">Zinc-finger</keyword>
<evidence type="ECO:0000256" key="3">
    <source>
        <dbReference type="ARBA" id="ARBA00022723"/>
    </source>
</evidence>
<keyword evidence="3" id="KW-0479">Metal-binding</keyword>
<dbReference type="SMART" id="SM00184">
    <property type="entry name" value="RING"/>
    <property type="match status" value="1"/>
</dbReference>
<evidence type="ECO:0000256" key="8">
    <source>
        <dbReference type="PROSITE-ProRule" id="PRU00175"/>
    </source>
</evidence>
<comment type="similarity">
    <text evidence="7">Belongs to the RING-type zinc finger family. ATL subfamily.</text>
</comment>
<dbReference type="InterPro" id="IPR013083">
    <property type="entry name" value="Znf_RING/FYVE/PHD"/>
</dbReference>